<organism evidence="7 8">
    <name type="scientific">Lunasporangiospora selenospora</name>
    <dbReference type="NCBI Taxonomy" id="979761"/>
    <lineage>
        <taxon>Eukaryota</taxon>
        <taxon>Fungi</taxon>
        <taxon>Fungi incertae sedis</taxon>
        <taxon>Mucoromycota</taxon>
        <taxon>Mortierellomycotina</taxon>
        <taxon>Mortierellomycetes</taxon>
        <taxon>Mortierellales</taxon>
        <taxon>Mortierellaceae</taxon>
        <taxon>Lunasporangiospora</taxon>
    </lineage>
</organism>
<dbReference type="OrthoDB" id="31005at2759"/>
<evidence type="ECO:0000256" key="6">
    <source>
        <dbReference type="SAM" id="MobiDB-lite"/>
    </source>
</evidence>
<dbReference type="PANTHER" id="PTHR10741">
    <property type="entry name" value="TRANSLIN AND TRANSLIN ASSOCIATED PROTEIN X"/>
    <property type="match status" value="1"/>
</dbReference>
<accession>A0A9P6G4A8</accession>
<keyword evidence="4" id="KW-0963">Cytoplasm</keyword>
<reference evidence="7" key="1">
    <citation type="journal article" date="2020" name="Fungal Divers.">
        <title>Resolving the Mortierellaceae phylogeny through synthesis of multi-gene phylogenetics and phylogenomics.</title>
        <authorList>
            <person name="Vandepol N."/>
            <person name="Liber J."/>
            <person name="Desiro A."/>
            <person name="Na H."/>
            <person name="Kennedy M."/>
            <person name="Barry K."/>
            <person name="Grigoriev I.V."/>
            <person name="Miller A.N."/>
            <person name="O'Donnell K."/>
            <person name="Stajich J.E."/>
            <person name="Bonito G."/>
        </authorList>
    </citation>
    <scope>NUCLEOTIDE SEQUENCE</scope>
    <source>
        <strain evidence="7">KOD1015</strain>
    </source>
</reference>
<protein>
    <recommendedName>
        <fullName evidence="9">Translin</fullName>
    </recommendedName>
</protein>
<dbReference type="Gene3D" id="1.20.58.200">
    <property type="entry name" value="Translin, domain 2"/>
    <property type="match status" value="1"/>
</dbReference>
<evidence type="ECO:0008006" key="9">
    <source>
        <dbReference type="Google" id="ProtNLM"/>
    </source>
</evidence>
<sequence>MDKDVHMQTPPASSTTVLENRPLESLEQNEASPRVTGAANTTDTTSSTRVSSERETRIRSSLGESIFQDFGIYRDILDEHHERRERIIKVSRDINNFSKKMIFALHRAEPKEFLPQQTSESEALTEFREKRTTVLKLIHRVALDLQGPNYHRYQRSVSGALQEYIEAMTLEYYLVHGSLMPKKALEADLVFDTTQEQLDNHDLIIGLGQPQYGGGSGSRGGGGGNRGKFGKDNRRTPYNRDKEKDRENEKRGREPTSTERTTAGDVPTTAEPTTSMTVDDDKDVPLDTTSIPKEVSPVLARVTLEITDEDYLLGVADLTGELMRLAFNALGQSIVSAPASYASSTDESHLLLSSPEERVQHILRFLREIKSGIDGLTLTRASPISKKMTALKQSLNKIEVACYNVKVRGAEYPPEMMKQLLMSGGSDIGGEGNGANMAAGDDEDD</sequence>
<dbReference type="GO" id="GO:0043565">
    <property type="term" value="F:sequence-specific DNA binding"/>
    <property type="evidence" value="ECO:0007669"/>
    <property type="project" value="InterPro"/>
</dbReference>
<dbReference type="CDD" id="cd14820">
    <property type="entry name" value="TRAX"/>
    <property type="match status" value="1"/>
</dbReference>
<evidence type="ECO:0000256" key="3">
    <source>
        <dbReference type="ARBA" id="ARBA00005902"/>
    </source>
</evidence>
<feature type="compositionally biased region" description="Low complexity" evidence="6">
    <location>
        <begin position="41"/>
        <end position="50"/>
    </location>
</feature>
<feature type="region of interest" description="Disordered" evidence="6">
    <location>
        <begin position="425"/>
        <end position="445"/>
    </location>
</feature>
<feature type="region of interest" description="Disordered" evidence="6">
    <location>
        <begin position="1"/>
        <end position="57"/>
    </location>
</feature>
<dbReference type="EMBL" id="JAABOA010000006">
    <property type="protein sequence ID" value="KAF9586694.1"/>
    <property type="molecule type" value="Genomic_DNA"/>
</dbReference>
<feature type="region of interest" description="Disordered" evidence="6">
    <location>
        <begin position="205"/>
        <end position="289"/>
    </location>
</feature>
<dbReference type="GO" id="GO:0005634">
    <property type="term" value="C:nucleus"/>
    <property type="evidence" value="ECO:0007669"/>
    <property type="project" value="UniProtKB-SubCell"/>
</dbReference>
<dbReference type="SUPFAM" id="SSF74784">
    <property type="entry name" value="Translin"/>
    <property type="match status" value="2"/>
</dbReference>
<evidence type="ECO:0000256" key="4">
    <source>
        <dbReference type="ARBA" id="ARBA00022490"/>
    </source>
</evidence>
<evidence type="ECO:0000313" key="8">
    <source>
        <dbReference type="Proteomes" id="UP000780801"/>
    </source>
</evidence>
<proteinExistence type="inferred from homology"/>
<dbReference type="GO" id="GO:0005737">
    <property type="term" value="C:cytoplasm"/>
    <property type="evidence" value="ECO:0007669"/>
    <property type="project" value="UniProtKB-SubCell"/>
</dbReference>
<comment type="similarity">
    <text evidence="3">Belongs to the translin family.</text>
</comment>
<dbReference type="InterPro" id="IPR036081">
    <property type="entry name" value="Translin_sf"/>
</dbReference>
<evidence type="ECO:0000256" key="1">
    <source>
        <dbReference type="ARBA" id="ARBA00004123"/>
    </source>
</evidence>
<comment type="caution">
    <text evidence="7">The sequence shown here is derived from an EMBL/GenBank/DDBJ whole genome shotgun (WGS) entry which is preliminary data.</text>
</comment>
<dbReference type="AlphaFoldDB" id="A0A9P6G4A8"/>
<comment type="subcellular location">
    <subcellularLocation>
        <location evidence="2">Cytoplasm</location>
    </subcellularLocation>
    <subcellularLocation>
        <location evidence="1">Nucleus</location>
    </subcellularLocation>
</comment>
<dbReference type="Pfam" id="PF01997">
    <property type="entry name" value="Translin"/>
    <property type="match status" value="2"/>
</dbReference>
<keyword evidence="8" id="KW-1185">Reference proteome</keyword>
<feature type="compositionally biased region" description="Basic and acidic residues" evidence="6">
    <location>
        <begin position="229"/>
        <end position="257"/>
    </location>
</feature>
<evidence type="ECO:0000256" key="5">
    <source>
        <dbReference type="ARBA" id="ARBA00023242"/>
    </source>
</evidence>
<dbReference type="Gene3D" id="1.20.58.190">
    <property type="entry name" value="Translin, domain 1"/>
    <property type="match status" value="1"/>
</dbReference>
<dbReference type="InterPro" id="IPR016069">
    <property type="entry name" value="Translin_C"/>
</dbReference>
<evidence type="ECO:0000313" key="7">
    <source>
        <dbReference type="EMBL" id="KAF9586694.1"/>
    </source>
</evidence>
<name>A0A9P6G4A8_9FUNG</name>
<gene>
    <name evidence="7" type="ORF">BGW38_008617</name>
</gene>
<dbReference type="Proteomes" id="UP000780801">
    <property type="component" value="Unassembled WGS sequence"/>
</dbReference>
<keyword evidence="5" id="KW-0539">Nucleus</keyword>
<dbReference type="InterPro" id="IPR016068">
    <property type="entry name" value="Translin_N"/>
</dbReference>
<evidence type="ECO:0000256" key="2">
    <source>
        <dbReference type="ARBA" id="ARBA00004496"/>
    </source>
</evidence>
<dbReference type="InterPro" id="IPR002848">
    <property type="entry name" value="Translin_fam"/>
</dbReference>
<feature type="compositionally biased region" description="Gly residues" evidence="6">
    <location>
        <begin position="211"/>
        <end position="227"/>
    </location>
</feature>